<keyword evidence="2" id="KW-1185">Reference proteome</keyword>
<dbReference type="OrthoDB" id="2328979at2759"/>
<evidence type="ECO:0000313" key="1">
    <source>
        <dbReference type="EMBL" id="CAG8511884.1"/>
    </source>
</evidence>
<protein>
    <submittedName>
        <fullName evidence="1">24207_t:CDS:1</fullName>
    </submittedName>
</protein>
<organism evidence="1 2">
    <name type="scientific">Dentiscutata erythropus</name>
    <dbReference type="NCBI Taxonomy" id="1348616"/>
    <lineage>
        <taxon>Eukaryota</taxon>
        <taxon>Fungi</taxon>
        <taxon>Fungi incertae sedis</taxon>
        <taxon>Mucoromycota</taxon>
        <taxon>Glomeromycotina</taxon>
        <taxon>Glomeromycetes</taxon>
        <taxon>Diversisporales</taxon>
        <taxon>Gigasporaceae</taxon>
        <taxon>Dentiscutata</taxon>
    </lineage>
</organism>
<name>A0A9N9F667_9GLOM</name>
<proteinExistence type="predicted"/>
<accession>A0A9N9F667</accession>
<dbReference type="EMBL" id="CAJVPY010001207">
    <property type="protein sequence ID" value="CAG8511884.1"/>
    <property type="molecule type" value="Genomic_DNA"/>
</dbReference>
<evidence type="ECO:0000313" key="2">
    <source>
        <dbReference type="Proteomes" id="UP000789405"/>
    </source>
</evidence>
<dbReference type="AlphaFoldDB" id="A0A9N9F667"/>
<comment type="caution">
    <text evidence="1">The sequence shown here is derived from an EMBL/GenBank/DDBJ whole genome shotgun (WGS) entry which is preliminary data.</text>
</comment>
<dbReference type="Proteomes" id="UP000789405">
    <property type="component" value="Unassembled WGS sequence"/>
</dbReference>
<sequence>MSIDLFTPQLKPKDDQQIKVVIYVKDVVSASHILSNLDRNSTLEDTRKLLSQIKEVFVGWQNTFFLKGFRRIHHSYEDTCRVEDILVQEPEVYSLHIEKDESIPCVPELVHLLKIDRGLRKLDNNMIIIANMPAFYIKDLHMKEIIIQNKLESYCQKGSILLSYKELEATNEYIDAIKDALNEDYTDIQKVAKLKEIGNEVQEIKLGGKSLDDKHTNFRIIGGNVNDMIEDTSKWIKSLEFYKTWAIIEYGDKFSLYELLSEDLQLKIRQLIGMRNYKIFASTFNKENKDPFKNVFSIRIDYQNDKSPYFVIHRIGKVPSNHPQIDLLISWIVIGHEKNFPIQPIPNNTGLEYIWTKDHKNAEIKLHRPIPYDYCLIGTCVLRCDQNPSYLFGQSGTIISYHFCQSNDEVSIKTCCNQNNIHNIKETLDFEINCTVLSKNNSGGLRPSIINAPSIQVWKRPKWMPFASGSLFIGNEWELPYNDLVFASLVYLHSSGDTCTHFFLNINQKYPTIKSLDNAGNPDCQVSYIAF</sequence>
<gene>
    <name evidence="1" type="ORF">DERYTH_LOCUS3428</name>
</gene>
<reference evidence="1" key="1">
    <citation type="submission" date="2021-06" db="EMBL/GenBank/DDBJ databases">
        <authorList>
            <person name="Kallberg Y."/>
            <person name="Tangrot J."/>
            <person name="Rosling A."/>
        </authorList>
    </citation>
    <scope>NUCLEOTIDE SEQUENCE</scope>
    <source>
        <strain evidence="1">MA453B</strain>
    </source>
</reference>